<dbReference type="KEGG" id="bpg:Bathy05g02980"/>
<organism evidence="2 3">
    <name type="scientific">Bathycoccus prasinos</name>
    <dbReference type="NCBI Taxonomy" id="41875"/>
    <lineage>
        <taxon>Eukaryota</taxon>
        <taxon>Viridiplantae</taxon>
        <taxon>Chlorophyta</taxon>
        <taxon>Mamiellophyceae</taxon>
        <taxon>Mamiellales</taxon>
        <taxon>Bathycoccaceae</taxon>
        <taxon>Bathycoccus</taxon>
    </lineage>
</organism>
<dbReference type="RefSeq" id="XP_007512950.1">
    <property type="nucleotide sequence ID" value="XM_007512888.1"/>
</dbReference>
<evidence type="ECO:0000313" key="3">
    <source>
        <dbReference type="Proteomes" id="UP000198341"/>
    </source>
</evidence>
<proteinExistence type="predicted"/>
<dbReference type="EMBL" id="FO082274">
    <property type="protein sequence ID" value="CCO16508.1"/>
    <property type="molecule type" value="Genomic_DNA"/>
</dbReference>
<feature type="region of interest" description="Disordered" evidence="1">
    <location>
        <begin position="270"/>
        <end position="289"/>
    </location>
</feature>
<gene>
    <name evidence="2" type="ORF">Bathy05g02980</name>
</gene>
<sequence>MSSFAIFPGNARVMTASSATQSSSSAGVSSRGAFHRLEHRHRHRAKRRKRRVFAKAEEESFFEKLNPFKKKENALTTTEREQQMNMNNRKNKKNELINSTQREQLFGKGLMGRVATGVINNLAGQLAEGMSEMRTNVEDAYEIARSKCEKDGKLREALGGEDVIVGPVTTQMSNSMNVNGKRTDVTRIGMIASSSSGNKVASIAVTMESVTTGKKNVTVVATLRNGESFEVDGVGGGGVGRNVDVVIDANGTNTRNDDDEDFFEGGEIIEASFDDASSSSSGNDNGNDE</sequence>
<reference evidence="2 3" key="1">
    <citation type="submission" date="2011-10" db="EMBL/GenBank/DDBJ databases">
        <authorList>
            <person name="Genoscope - CEA"/>
        </authorList>
    </citation>
    <scope>NUCLEOTIDE SEQUENCE [LARGE SCALE GENOMIC DNA]</scope>
    <source>
        <strain evidence="2 3">RCC 1105</strain>
    </source>
</reference>
<dbReference type="AlphaFoldDB" id="K8F4R1"/>
<dbReference type="GeneID" id="19015801"/>
<keyword evidence="3" id="KW-1185">Reference proteome</keyword>
<dbReference type="Proteomes" id="UP000198341">
    <property type="component" value="Chromosome 5"/>
</dbReference>
<name>K8F4R1_9CHLO</name>
<evidence type="ECO:0000313" key="2">
    <source>
        <dbReference type="EMBL" id="CCO16508.1"/>
    </source>
</evidence>
<protein>
    <submittedName>
        <fullName evidence="2">Uncharacterized protein</fullName>
    </submittedName>
</protein>
<evidence type="ECO:0000256" key="1">
    <source>
        <dbReference type="SAM" id="MobiDB-lite"/>
    </source>
</evidence>
<accession>K8F4R1</accession>